<keyword evidence="3" id="KW-1185">Reference proteome</keyword>
<dbReference type="Proteomes" id="UP001321749">
    <property type="component" value="Unassembled WGS sequence"/>
</dbReference>
<evidence type="ECO:0000313" key="3">
    <source>
        <dbReference type="Proteomes" id="UP001321749"/>
    </source>
</evidence>
<comment type="caution">
    <text evidence="2">The sequence shown here is derived from an EMBL/GenBank/DDBJ whole genome shotgun (WGS) entry which is preliminary data.</text>
</comment>
<feature type="compositionally biased region" description="Pro residues" evidence="1">
    <location>
        <begin position="23"/>
        <end position="32"/>
    </location>
</feature>
<accession>A0AAV9HJ38</accession>
<gene>
    <name evidence="2" type="ORF">QBC42DRAFT_347631</name>
</gene>
<evidence type="ECO:0000256" key="1">
    <source>
        <dbReference type="SAM" id="MobiDB-lite"/>
    </source>
</evidence>
<sequence>MPLQTFINLGDPEKQQQQEDTVPPTPPSPPSPSRLSNNNSKPPPHLPKLDTTSVMIDFAAQKSSYTPYSSFLPPSNSPLSASGSDGPDHLPTPISTKARQALSIFQTLLLFHTAYPFRPGFASELVLYSGISSSCCGLLEAAASGLDWVVWNLVLISAGYFHFCLASLEDKIEFKAGTGWVGKKEVDLVLGGKEANRRRGWKVTWWPGYFWGLVIDEVLILEGGVMSGNEWVRMGAVGIVVMLGWVLGWKAMRPLGVGW</sequence>
<name>A0AAV9HJ38_9PEZI</name>
<organism evidence="2 3">
    <name type="scientific">Cladorrhinum samala</name>
    <dbReference type="NCBI Taxonomy" id="585594"/>
    <lineage>
        <taxon>Eukaryota</taxon>
        <taxon>Fungi</taxon>
        <taxon>Dikarya</taxon>
        <taxon>Ascomycota</taxon>
        <taxon>Pezizomycotina</taxon>
        <taxon>Sordariomycetes</taxon>
        <taxon>Sordariomycetidae</taxon>
        <taxon>Sordariales</taxon>
        <taxon>Podosporaceae</taxon>
        <taxon>Cladorrhinum</taxon>
    </lineage>
</organism>
<evidence type="ECO:0000313" key="2">
    <source>
        <dbReference type="EMBL" id="KAK4460892.1"/>
    </source>
</evidence>
<reference evidence="2" key="1">
    <citation type="journal article" date="2023" name="Mol. Phylogenet. Evol.">
        <title>Genome-scale phylogeny and comparative genomics of the fungal order Sordariales.</title>
        <authorList>
            <person name="Hensen N."/>
            <person name="Bonometti L."/>
            <person name="Westerberg I."/>
            <person name="Brannstrom I.O."/>
            <person name="Guillou S."/>
            <person name="Cros-Aarteil S."/>
            <person name="Calhoun S."/>
            <person name="Haridas S."/>
            <person name="Kuo A."/>
            <person name="Mondo S."/>
            <person name="Pangilinan J."/>
            <person name="Riley R."/>
            <person name="LaButti K."/>
            <person name="Andreopoulos B."/>
            <person name="Lipzen A."/>
            <person name="Chen C."/>
            <person name="Yan M."/>
            <person name="Daum C."/>
            <person name="Ng V."/>
            <person name="Clum A."/>
            <person name="Steindorff A."/>
            <person name="Ohm R.A."/>
            <person name="Martin F."/>
            <person name="Silar P."/>
            <person name="Natvig D.O."/>
            <person name="Lalanne C."/>
            <person name="Gautier V."/>
            <person name="Ament-Velasquez S.L."/>
            <person name="Kruys A."/>
            <person name="Hutchinson M.I."/>
            <person name="Powell A.J."/>
            <person name="Barry K."/>
            <person name="Miller A.N."/>
            <person name="Grigoriev I.V."/>
            <person name="Debuchy R."/>
            <person name="Gladieux P."/>
            <person name="Hiltunen Thoren M."/>
            <person name="Johannesson H."/>
        </authorList>
    </citation>
    <scope>NUCLEOTIDE SEQUENCE</scope>
    <source>
        <strain evidence="2">PSN324</strain>
    </source>
</reference>
<feature type="region of interest" description="Disordered" evidence="1">
    <location>
        <begin position="1"/>
        <end position="50"/>
    </location>
</feature>
<dbReference type="AlphaFoldDB" id="A0AAV9HJ38"/>
<protein>
    <submittedName>
        <fullName evidence="2">Uncharacterized protein</fullName>
    </submittedName>
</protein>
<proteinExistence type="predicted"/>
<dbReference type="EMBL" id="MU865002">
    <property type="protein sequence ID" value="KAK4460892.1"/>
    <property type="molecule type" value="Genomic_DNA"/>
</dbReference>
<reference evidence="2" key="2">
    <citation type="submission" date="2023-06" db="EMBL/GenBank/DDBJ databases">
        <authorList>
            <consortium name="Lawrence Berkeley National Laboratory"/>
            <person name="Mondo S.J."/>
            <person name="Hensen N."/>
            <person name="Bonometti L."/>
            <person name="Westerberg I."/>
            <person name="Brannstrom I.O."/>
            <person name="Guillou S."/>
            <person name="Cros-Aarteil S."/>
            <person name="Calhoun S."/>
            <person name="Haridas S."/>
            <person name="Kuo A."/>
            <person name="Pangilinan J."/>
            <person name="Riley R."/>
            <person name="Labutti K."/>
            <person name="Andreopoulos B."/>
            <person name="Lipzen A."/>
            <person name="Chen C."/>
            <person name="Yanf M."/>
            <person name="Daum C."/>
            <person name="Ng V."/>
            <person name="Clum A."/>
            <person name="Steindorff A."/>
            <person name="Ohm R."/>
            <person name="Martin F."/>
            <person name="Silar P."/>
            <person name="Natvig D."/>
            <person name="Lalanne C."/>
            <person name="Gautier V."/>
            <person name="Ament-Velasquez S.L."/>
            <person name="Kruys A."/>
            <person name="Hutchinson M.I."/>
            <person name="Powell A.J."/>
            <person name="Barry K."/>
            <person name="Miller A.N."/>
            <person name="Grigoriev I.V."/>
            <person name="Debuchy R."/>
            <person name="Gladieux P."/>
            <person name="Thoren M.H."/>
            <person name="Johannesson H."/>
        </authorList>
    </citation>
    <scope>NUCLEOTIDE SEQUENCE</scope>
    <source>
        <strain evidence="2">PSN324</strain>
    </source>
</reference>